<organism evidence="3 4">
    <name type="scientific">Cymbomonas tetramitiformis</name>
    <dbReference type="NCBI Taxonomy" id="36881"/>
    <lineage>
        <taxon>Eukaryota</taxon>
        <taxon>Viridiplantae</taxon>
        <taxon>Chlorophyta</taxon>
        <taxon>Pyramimonadophyceae</taxon>
        <taxon>Pyramimonadales</taxon>
        <taxon>Pyramimonadaceae</taxon>
        <taxon>Cymbomonas</taxon>
    </lineage>
</organism>
<evidence type="ECO:0000256" key="2">
    <source>
        <dbReference type="SAM" id="MobiDB-lite"/>
    </source>
</evidence>
<feature type="compositionally biased region" description="Low complexity" evidence="2">
    <location>
        <begin position="266"/>
        <end position="276"/>
    </location>
</feature>
<gene>
    <name evidence="3" type="ORF">CYMTET_25738</name>
</gene>
<name>A0AAE0FTH3_9CHLO</name>
<protein>
    <submittedName>
        <fullName evidence="3">Uncharacterized protein</fullName>
    </submittedName>
</protein>
<evidence type="ECO:0000313" key="3">
    <source>
        <dbReference type="EMBL" id="KAK3265585.1"/>
    </source>
</evidence>
<feature type="region of interest" description="Disordered" evidence="2">
    <location>
        <begin position="266"/>
        <end position="289"/>
    </location>
</feature>
<reference evidence="3 4" key="1">
    <citation type="journal article" date="2015" name="Genome Biol. Evol.">
        <title>Comparative Genomics of a Bacterivorous Green Alga Reveals Evolutionary Causalities and Consequences of Phago-Mixotrophic Mode of Nutrition.</title>
        <authorList>
            <person name="Burns J.A."/>
            <person name="Paasch A."/>
            <person name="Narechania A."/>
            <person name="Kim E."/>
        </authorList>
    </citation>
    <scope>NUCLEOTIDE SEQUENCE [LARGE SCALE GENOMIC DNA]</scope>
    <source>
        <strain evidence="3 4">PLY_AMNH</strain>
    </source>
</reference>
<dbReference type="EMBL" id="LGRX02013819">
    <property type="protein sequence ID" value="KAK3265585.1"/>
    <property type="molecule type" value="Genomic_DNA"/>
</dbReference>
<sequence>MDAAVSAHTAARGMAAWAGGGGFGAASAFGKPAAGGAGSAGASASPEVGGGFGAASSASGGFGGGFGAGNSASAGFGGGFGQPSEYECRPAVGSELEAVRECRLWRWVSELQAVRVERPAAVWSWKQCGAALAVGSELEVVRGVQASVVASGWKQCECRLCGGLRSCKQCEWRLRSGFGAGSSAGSSFGGGFGAGSSASAGLTVGSELEVVRVQALVVASELEAVRVQALSGFSGGFGSSASGGFSGGFGSSANGGFIGGFGSSANAASPGPADSSRLAPVGSPTSWDSDFMKKNQAAARAAMEAIQQEIKSGPGDISETADPVPTGKEGVDRGPACAEAPDEAQEQRSAEPPATTGALSTFDQRLAQLLAHVEGAVAEVLREAKGSNRSPDHLGAGLRSSVEAIVNRSVQDLSTSAADERQRRLEMQVEEFDAEVAALEMERAAVKKAVDDVPEHKGAEAGSCKVREDGPARRSPEALGRLCSEAAHTIQLDFSRIAARVASAVAEAAGVKASLEKGEGESDPQLEERRRSCQLTRHRLSNSMEGLHKQLSMLEWAQQVQDRAAAPASRHAVAAGASRRLQATQVFQQLHSAMETIETSAAAQKERLEQLLEREEAAASPSPPAHALVPMHTPPRGACARTPSAWDSPRLLSLAETLTPGARPPRRTRGSARAMQAPRPSPPALRWHSLRHSGRPVTPVKSAAWPH</sequence>
<feature type="region of interest" description="Disordered" evidence="2">
    <location>
        <begin position="510"/>
        <end position="533"/>
    </location>
</feature>
<comment type="caution">
    <text evidence="3">The sequence shown here is derived from an EMBL/GenBank/DDBJ whole genome shotgun (WGS) entry which is preliminary data.</text>
</comment>
<evidence type="ECO:0000313" key="4">
    <source>
        <dbReference type="Proteomes" id="UP001190700"/>
    </source>
</evidence>
<dbReference type="Proteomes" id="UP001190700">
    <property type="component" value="Unassembled WGS sequence"/>
</dbReference>
<feature type="region of interest" description="Disordered" evidence="2">
    <location>
        <begin position="655"/>
        <end position="707"/>
    </location>
</feature>
<evidence type="ECO:0000256" key="1">
    <source>
        <dbReference type="SAM" id="Coils"/>
    </source>
</evidence>
<feature type="region of interest" description="Disordered" evidence="2">
    <location>
        <begin position="310"/>
        <end position="356"/>
    </location>
</feature>
<feature type="compositionally biased region" description="Basic and acidic residues" evidence="2">
    <location>
        <begin position="514"/>
        <end position="531"/>
    </location>
</feature>
<keyword evidence="4" id="KW-1185">Reference proteome</keyword>
<keyword evidence="1" id="KW-0175">Coiled coil</keyword>
<dbReference type="AlphaFoldDB" id="A0AAE0FTH3"/>
<accession>A0AAE0FTH3</accession>
<proteinExistence type="predicted"/>
<feature type="coiled-coil region" evidence="1">
    <location>
        <begin position="422"/>
        <end position="449"/>
    </location>
</feature>